<comment type="pathway">
    <text evidence="2 7">Purine metabolism; purine nucleoside salvage.</text>
</comment>
<dbReference type="Pfam" id="PF01048">
    <property type="entry name" value="PNP_UDP_1"/>
    <property type="match status" value="1"/>
</dbReference>
<comment type="function">
    <text evidence="1">The purine nucleoside phosphorylases catalyze the phosphorolytic breakdown of the N-glycosidic bond in the beta-(deoxy)ribonucleoside molecules, with the formation of the corresponding free purine bases and pentose-1-phosphate. Cleaves guanosine, inosine, 2'-deoxyguanosine and 2'-deoxyinosine.</text>
</comment>
<accession>A0A268S0D1</accession>
<dbReference type="Proteomes" id="UP000216133">
    <property type="component" value="Unassembled WGS sequence"/>
</dbReference>
<evidence type="ECO:0000256" key="3">
    <source>
        <dbReference type="ARBA" id="ARBA00006751"/>
    </source>
</evidence>
<dbReference type="InterPro" id="IPR011268">
    <property type="entry name" value="Purine_phosphorylase"/>
</dbReference>
<dbReference type="CDD" id="cd09009">
    <property type="entry name" value="PNP-EcPNPII_like"/>
    <property type="match status" value="1"/>
</dbReference>
<dbReference type="UniPathway" id="UPA00606"/>
<dbReference type="GO" id="GO:0009116">
    <property type="term" value="P:nucleoside metabolic process"/>
    <property type="evidence" value="ECO:0007669"/>
    <property type="project" value="InterPro"/>
</dbReference>
<evidence type="ECO:0000256" key="1">
    <source>
        <dbReference type="ARBA" id="ARBA00002678"/>
    </source>
</evidence>
<feature type="domain" description="Nucleoside phosphorylase" evidence="8">
    <location>
        <begin position="24"/>
        <end position="269"/>
    </location>
</feature>
<dbReference type="SUPFAM" id="SSF53167">
    <property type="entry name" value="Purine and uridine phosphorylases"/>
    <property type="match status" value="1"/>
</dbReference>
<dbReference type="NCBIfam" id="TIGR01700">
    <property type="entry name" value="PNPH"/>
    <property type="match status" value="1"/>
</dbReference>
<dbReference type="NCBIfam" id="TIGR01697">
    <property type="entry name" value="PNPH-PUNA-XAPA"/>
    <property type="match status" value="1"/>
</dbReference>
<dbReference type="NCBIfam" id="NF006054">
    <property type="entry name" value="PRK08202.1"/>
    <property type="match status" value="1"/>
</dbReference>
<keyword evidence="4 7" id="KW-0328">Glycosyltransferase</keyword>
<gene>
    <name evidence="9" type="ORF">CHH61_11135</name>
</gene>
<proteinExistence type="inferred from homology"/>
<dbReference type="GO" id="GO:0005737">
    <property type="term" value="C:cytoplasm"/>
    <property type="evidence" value="ECO:0007669"/>
    <property type="project" value="TreeGrafter"/>
</dbReference>
<dbReference type="GO" id="GO:0004731">
    <property type="term" value="F:purine-nucleoside phosphorylase activity"/>
    <property type="evidence" value="ECO:0007669"/>
    <property type="project" value="UniProtKB-EC"/>
</dbReference>
<evidence type="ECO:0000259" key="8">
    <source>
        <dbReference type="Pfam" id="PF01048"/>
    </source>
</evidence>
<keyword evidence="5 7" id="KW-0808">Transferase</keyword>
<protein>
    <recommendedName>
        <fullName evidence="7">Purine nucleoside phosphorylase</fullName>
        <ecNumber evidence="7">2.4.2.1</ecNumber>
    </recommendedName>
    <alternativeName>
        <fullName evidence="7">Inosine-guanosine phosphorylase</fullName>
    </alternativeName>
</protein>
<comment type="catalytic activity">
    <reaction evidence="6">
        <text>a purine 2'-deoxy-D-ribonucleoside + phosphate = a purine nucleobase + 2-deoxy-alpha-D-ribose 1-phosphate</text>
        <dbReference type="Rhea" id="RHEA:36431"/>
        <dbReference type="ChEBI" id="CHEBI:26386"/>
        <dbReference type="ChEBI" id="CHEBI:43474"/>
        <dbReference type="ChEBI" id="CHEBI:57259"/>
        <dbReference type="ChEBI" id="CHEBI:142361"/>
        <dbReference type="EC" id="2.4.2.1"/>
    </reaction>
</comment>
<reference evidence="9 10" key="1">
    <citation type="submission" date="2017-07" db="EMBL/GenBank/DDBJ databases">
        <title>Isolation and whole genome analysis of endospore-forming bacteria from heroin.</title>
        <authorList>
            <person name="Kalinowski J."/>
            <person name="Ahrens B."/>
            <person name="Al-Dilaimi A."/>
            <person name="Winkler A."/>
            <person name="Wibberg D."/>
            <person name="Schleenbecker U."/>
            <person name="Ruckert C."/>
            <person name="Wolfel R."/>
            <person name="Grass G."/>
        </authorList>
    </citation>
    <scope>NUCLEOTIDE SEQUENCE [LARGE SCALE GENOMIC DNA]</scope>
    <source>
        <strain evidence="9 10">7523-2</strain>
    </source>
</reference>
<dbReference type="EMBL" id="NPBS01000056">
    <property type="protein sequence ID" value="PAF25954.1"/>
    <property type="molecule type" value="Genomic_DNA"/>
</dbReference>
<dbReference type="Gene3D" id="3.40.50.1580">
    <property type="entry name" value="Nucleoside phosphorylase domain"/>
    <property type="match status" value="1"/>
</dbReference>
<dbReference type="InterPro" id="IPR035994">
    <property type="entry name" value="Nucleoside_phosphorylase_sf"/>
</dbReference>
<evidence type="ECO:0000313" key="10">
    <source>
        <dbReference type="Proteomes" id="UP000216133"/>
    </source>
</evidence>
<name>A0A268S0D1_SHOCL</name>
<dbReference type="PIRSF" id="PIRSF000477">
    <property type="entry name" value="PurNPase"/>
    <property type="match status" value="1"/>
</dbReference>
<dbReference type="InterPro" id="IPR000845">
    <property type="entry name" value="Nucleoside_phosphorylase_d"/>
</dbReference>
<comment type="similarity">
    <text evidence="3 7">Belongs to the PNP/MTAP phosphorylase family.</text>
</comment>
<dbReference type="RefSeq" id="WP_095237984.1">
    <property type="nucleotide sequence ID" value="NZ_CP155469.1"/>
</dbReference>
<evidence type="ECO:0000256" key="7">
    <source>
        <dbReference type="PIRNR" id="PIRNR000477"/>
    </source>
</evidence>
<dbReference type="EC" id="2.4.2.1" evidence="7"/>
<dbReference type="PANTHER" id="PTHR11904:SF9">
    <property type="entry name" value="PURINE NUCLEOSIDE PHOSPHORYLASE-RELATED"/>
    <property type="match status" value="1"/>
</dbReference>
<dbReference type="PANTHER" id="PTHR11904">
    <property type="entry name" value="METHYLTHIOADENOSINE/PURINE NUCLEOSIDE PHOSPHORYLASE"/>
    <property type="match status" value="1"/>
</dbReference>
<dbReference type="AlphaFoldDB" id="A0A268S0D1"/>
<dbReference type="InterPro" id="IPR011270">
    <property type="entry name" value="Pur_Nuc_Pase_Ino/Guo-sp"/>
</dbReference>
<sequence>MALLEQMKEAAEYIQSKSSLSPNVGIILGSGLGNVADEIENKVSIAYEEIPHFATSSAIGHANQLVIGTLKGQTVVAMKGRYHFYEGYDLQQVTFPVRVMKALGVNTLLITNSCGAVNTDFSPGELMLIRDHLNLVGTNALIGENEDALGQRFPDLSEVYSSRLRQIAKTVAAEQGTTLQEGVYSWWSGPAYETPAEVRMIRILGGDAVGMSTVPEATVAAHAGMEVLGISCLTNMACGILEEPLSHDDVIEVAGKANVAFTKLVKGVLGRLPAS</sequence>
<organism evidence="9 10">
    <name type="scientific">Shouchella clausii</name>
    <name type="common">Alkalihalobacillus clausii</name>
    <dbReference type="NCBI Taxonomy" id="79880"/>
    <lineage>
        <taxon>Bacteria</taxon>
        <taxon>Bacillati</taxon>
        <taxon>Bacillota</taxon>
        <taxon>Bacilli</taxon>
        <taxon>Bacillales</taxon>
        <taxon>Bacillaceae</taxon>
        <taxon>Shouchella</taxon>
    </lineage>
</organism>
<evidence type="ECO:0000256" key="5">
    <source>
        <dbReference type="ARBA" id="ARBA00022679"/>
    </source>
</evidence>
<evidence type="ECO:0000256" key="4">
    <source>
        <dbReference type="ARBA" id="ARBA00022676"/>
    </source>
</evidence>
<evidence type="ECO:0000313" key="9">
    <source>
        <dbReference type="EMBL" id="PAF25954.1"/>
    </source>
</evidence>
<evidence type="ECO:0000256" key="6">
    <source>
        <dbReference type="ARBA" id="ARBA00048556"/>
    </source>
</evidence>
<evidence type="ECO:0000256" key="2">
    <source>
        <dbReference type="ARBA" id="ARBA00005058"/>
    </source>
</evidence>
<comment type="caution">
    <text evidence="9">The sequence shown here is derived from an EMBL/GenBank/DDBJ whole genome shotgun (WGS) entry which is preliminary data.</text>
</comment>